<keyword evidence="5" id="KW-0391">Immunity</keyword>
<dbReference type="InterPro" id="IPR009003">
    <property type="entry name" value="Peptidase_S1_PA"/>
</dbReference>
<keyword evidence="3" id="KW-0399">Innate immunity</keyword>
<evidence type="ECO:0000256" key="8">
    <source>
        <dbReference type="ARBA" id="ARBA00024195"/>
    </source>
</evidence>
<dbReference type="InterPro" id="IPR043504">
    <property type="entry name" value="Peptidase_S1_PA_chymotrypsin"/>
</dbReference>
<dbReference type="Pfam" id="PF00089">
    <property type="entry name" value="Trypsin"/>
    <property type="match status" value="1"/>
</dbReference>
<organism evidence="10 11">
    <name type="scientific">Chironomus riparius</name>
    <dbReference type="NCBI Taxonomy" id="315576"/>
    <lineage>
        <taxon>Eukaryota</taxon>
        <taxon>Metazoa</taxon>
        <taxon>Ecdysozoa</taxon>
        <taxon>Arthropoda</taxon>
        <taxon>Hexapoda</taxon>
        <taxon>Insecta</taxon>
        <taxon>Pterygota</taxon>
        <taxon>Neoptera</taxon>
        <taxon>Endopterygota</taxon>
        <taxon>Diptera</taxon>
        <taxon>Nematocera</taxon>
        <taxon>Chironomoidea</taxon>
        <taxon>Chironomidae</taxon>
        <taxon>Chironominae</taxon>
        <taxon>Chironomus</taxon>
    </lineage>
</organism>
<evidence type="ECO:0000259" key="9">
    <source>
        <dbReference type="PROSITE" id="PS50240"/>
    </source>
</evidence>
<dbReference type="GO" id="GO:0006508">
    <property type="term" value="P:proteolysis"/>
    <property type="evidence" value="ECO:0007669"/>
    <property type="project" value="InterPro"/>
</dbReference>
<comment type="similarity">
    <text evidence="8">Belongs to the peptidase S1 family. CLIP subfamily.</text>
</comment>
<dbReference type="InterPro" id="IPR001254">
    <property type="entry name" value="Trypsin_dom"/>
</dbReference>
<keyword evidence="6" id="KW-1015">Disulfide bond</keyword>
<evidence type="ECO:0000256" key="6">
    <source>
        <dbReference type="ARBA" id="ARBA00023157"/>
    </source>
</evidence>
<dbReference type="Gene3D" id="2.40.10.10">
    <property type="entry name" value="Trypsin-like serine proteases"/>
    <property type="match status" value="2"/>
</dbReference>
<reference evidence="10" key="2">
    <citation type="submission" date="2022-10" db="EMBL/GenBank/DDBJ databases">
        <authorList>
            <consortium name="ENA_rothamsted_submissions"/>
            <consortium name="culmorum"/>
            <person name="King R."/>
        </authorList>
    </citation>
    <scope>NUCLEOTIDE SEQUENCE</scope>
</reference>
<dbReference type="InterPro" id="IPR001314">
    <property type="entry name" value="Peptidase_S1A"/>
</dbReference>
<evidence type="ECO:0000313" key="10">
    <source>
        <dbReference type="EMBL" id="CAG9810250.1"/>
    </source>
</evidence>
<accession>A0A9N9WUY1</accession>
<evidence type="ECO:0000313" key="11">
    <source>
        <dbReference type="Proteomes" id="UP001153620"/>
    </source>
</evidence>
<feature type="domain" description="Peptidase S1" evidence="9">
    <location>
        <begin position="36"/>
        <end position="296"/>
    </location>
</feature>
<dbReference type="Proteomes" id="UP001153620">
    <property type="component" value="Chromosome 4"/>
</dbReference>
<dbReference type="GO" id="GO:0045087">
    <property type="term" value="P:innate immune response"/>
    <property type="evidence" value="ECO:0007669"/>
    <property type="project" value="UniProtKB-KW"/>
</dbReference>
<dbReference type="PRINTS" id="PR00722">
    <property type="entry name" value="CHYMOTRYPSIN"/>
</dbReference>
<proteinExistence type="inferred from homology"/>
<evidence type="ECO:0000256" key="7">
    <source>
        <dbReference type="ARBA" id="ARBA00023180"/>
    </source>
</evidence>
<dbReference type="OrthoDB" id="5565075at2759"/>
<gene>
    <name evidence="10" type="ORF">CHIRRI_LOCUS13067</name>
</gene>
<dbReference type="PANTHER" id="PTHR24256">
    <property type="entry name" value="TRYPTASE-RELATED"/>
    <property type="match status" value="1"/>
</dbReference>
<dbReference type="InterPro" id="IPR018114">
    <property type="entry name" value="TRYPSIN_HIS"/>
</dbReference>
<keyword evidence="7" id="KW-0325">Glycoprotein</keyword>
<dbReference type="GO" id="GO:0005576">
    <property type="term" value="C:extracellular region"/>
    <property type="evidence" value="ECO:0007669"/>
    <property type="project" value="UniProtKB-SubCell"/>
</dbReference>
<dbReference type="SMART" id="SM00020">
    <property type="entry name" value="Tryp_SPc"/>
    <property type="match status" value="1"/>
</dbReference>
<comment type="subcellular location">
    <subcellularLocation>
        <location evidence="1">Secreted</location>
    </subcellularLocation>
</comment>
<name>A0A9N9WUY1_9DIPT</name>
<keyword evidence="2" id="KW-0964">Secreted</keyword>
<evidence type="ECO:0000256" key="4">
    <source>
        <dbReference type="ARBA" id="ARBA00022729"/>
    </source>
</evidence>
<evidence type="ECO:0000256" key="1">
    <source>
        <dbReference type="ARBA" id="ARBA00004613"/>
    </source>
</evidence>
<dbReference type="CDD" id="cd00190">
    <property type="entry name" value="Tryp_SPc"/>
    <property type="match status" value="1"/>
</dbReference>
<keyword evidence="11" id="KW-1185">Reference proteome</keyword>
<dbReference type="InterPro" id="IPR051487">
    <property type="entry name" value="Ser/Thr_Proteases_Immune/Dev"/>
</dbReference>
<evidence type="ECO:0000256" key="2">
    <source>
        <dbReference type="ARBA" id="ARBA00022525"/>
    </source>
</evidence>
<keyword evidence="4" id="KW-0732">Signal</keyword>
<dbReference type="FunFam" id="2.40.10.10:FF:000028">
    <property type="entry name" value="Serine protease easter"/>
    <property type="match status" value="1"/>
</dbReference>
<dbReference type="PROSITE" id="PS00134">
    <property type="entry name" value="TRYPSIN_HIS"/>
    <property type="match status" value="1"/>
</dbReference>
<protein>
    <recommendedName>
        <fullName evidence="9">Peptidase S1 domain-containing protein</fullName>
    </recommendedName>
</protein>
<dbReference type="GO" id="GO:0004252">
    <property type="term" value="F:serine-type endopeptidase activity"/>
    <property type="evidence" value="ECO:0007669"/>
    <property type="project" value="InterPro"/>
</dbReference>
<dbReference type="SUPFAM" id="SSF50494">
    <property type="entry name" value="Trypsin-like serine proteases"/>
    <property type="match status" value="1"/>
</dbReference>
<evidence type="ECO:0000256" key="3">
    <source>
        <dbReference type="ARBA" id="ARBA00022588"/>
    </source>
</evidence>
<evidence type="ECO:0000256" key="5">
    <source>
        <dbReference type="ARBA" id="ARBA00022859"/>
    </source>
</evidence>
<dbReference type="EMBL" id="OU895880">
    <property type="protein sequence ID" value="CAG9810250.1"/>
    <property type="molecule type" value="Genomic_DNA"/>
</dbReference>
<dbReference type="AlphaFoldDB" id="A0A9N9WUY1"/>
<reference evidence="10" key="1">
    <citation type="submission" date="2022-01" db="EMBL/GenBank/DDBJ databases">
        <authorList>
            <person name="King R."/>
        </authorList>
    </citation>
    <scope>NUCLEOTIDE SEQUENCE</scope>
</reference>
<dbReference type="PROSITE" id="PS50240">
    <property type="entry name" value="TRYPSIN_DOM"/>
    <property type="match status" value="1"/>
</dbReference>
<sequence length="304" mass="34117">MNLWRTLVIISQKNFELKMIKFLIVFAVCQLSLASIIKRSTESFTLKNATQFESPWLALINIKVRNLRCGGSLVKDKFIITAAHCFDGININSPTLKKDIMVVLGEWKTDSDPDCVAADDSCERVAEIPPKKIVIHEQYPRDTRRNKHKHDIAIIQLAWAPRKSELIENIDLTDGECDDNYEDEELFVTGFGHTPTSGKEYAKIKKSIKMSIQTEKYCGENLKDSFVRGFHMCGLGTEGETTCPGDSGSGVTSYKNDIHKLEGLVAYGVATCKAGNKPSGFVKVACFNDWIDKNIEKLSKKKRT</sequence>